<evidence type="ECO:0000256" key="7">
    <source>
        <dbReference type="ARBA" id="ARBA00022898"/>
    </source>
</evidence>
<keyword evidence="17" id="KW-1185">Reference proteome</keyword>
<comment type="subcellular location">
    <subcellularLocation>
        <location evidence="2">Endoplasmic reticulum membrane</location>
        <topology evidence="2">Single-pass membrane protein</topology>
    </subcellularLocation>
</comment>
<dbReference type="Gene3D" id="3.90.1150.10">
    <property type="entry name" value="Aspartate Aminotransferase, domain 1"/>
    <property type="match status" value="1"/>
</dbReference>
<evidence type="ECO:0000256" key="4">
    <source>
        <dbReference type="ARBA" id="ARBA00004991"/>
    </source>
</evidence>
<gene>
    <name evidence="16" type="ORF">F7O44_00165</name>
</gene>
<dbReference type="GO" id="GO:0008483">
    <property type="term" value="F:transaminase activity"/>
    <property type="evidence" value="ECO:0007669"/>
    <property type="project" value="UniProtKB-KW"/>
</dbReference>
<keyword evidence="10" id="KW-0443">Lipid metabolism</keyword>
<evidence type="ECO:0000256" key="9">
    <source>
        <dbReference type="ARBA" id="ARBA00022989"/>
    </source>
</evidence>
<evidence type="ECO:0000256" key="14">
    <source>
        <dbReference type="PIRSR" id="PIRSR602129-50"/>
    </source>
</evidence>
<dbReference type="PANTHER" id="PTHR42735">
    <property type="match status" value="1"/>
</dbReference>
<dbReference type="EMBL" id="WLZY01000001">
    <property type="protein sequence ID" value="NDL55478.1"/>
    <property type="molecule type" value="Genomic_DNA"/>
</dbReference>
<proteinExistence type="inferred from homology"/>
<dbReference type="SUPFAM" id="SSF53383">
    <property type="entry name" value="PLP-dependent transferases"/>
    <property type="match status" value="1"/>
</dbReference>
<dbReference type="Pfam" id="PF00282">
    <property type="entry name" value="Pyridoxal_deC"/>
    <property type="match status" value="1"/>
</dbReference>
<keyword evidence="9" id="KW-1133">Transmembrane helix</keyword>
<feature type="modified residue" description="N6-(pyridoxal phosphate)lysine" evidence="14">
    <location>
        <position position="399"/>
    </location>
</feature>
<evidence type="ECO:0000256" key="8">
    <source>
        <dbReference type="ARBA" id="ARBA00022919"/>
    </source>
</evidence>
<dbReference type="InterPro" id="IPR002129">
    <property type="entry name" value="PyrdxlP-dep_de-COase"/>
</dbReference>
<dbReference type="GO" id="GO:0019752">
    <property type="term" value="P:carboxylic acid metabolic process"/>
    <property type="evidence" value="ECO:0007669"/>
    <property type="project" value="InterPro"/>
</dbReference>
<keyword evidence="12 15" id="KW-0456">Lyase</keyword>
<dbReference type="GO" id="GO:0006665">
    <property type="term" value="P:sphingolipid metabolic process"/>
    <property type="evidence" value="ECO:0007669"/>
    <property type="project" value="UniProtKB-KW"/>
</dbReference>
<dbReference type="Proteomes" id="UP000460435">
    <property type="component" value="Unassembled WGS sequence"/>
</dbReference>
<evidence type="ECO:0000256" key="12">
    <source>
        <dbReference type="ARBA" id="ARBA00023239"/>
    </source>
</evidence>
<reference evidence="16 17" key="1">
    <citation type="submission" date="2019-11" db="EMBL/GenBank/DDBJ databases">
        <authorList>
            <person name="Li X.-J."/>
            <person name="Feng X.-M."/>
        </authorList>
    </citation>
    <scope>NUCLEOTIDE SEQUENCE [LARGE SCALE GENOMIC DNA]</scope>
    <source>
        <strain evidence="16 17">XMNu-373</strain>
    </source>
</reference>
<accession>A0A7K3LZ42</accession>
<dbReference type="Gene3D" id="3.40.640.10">
    <property type="entry name" value="Type I PLP-dependent aspartate aminotransferase-like (Major domain)"/>
    <property type="match status" value="1"/>
</dbReference>
<dbReference type="AlphaFoldDB" id="A0A7K3LZ42"/>
<evidence type="ECO:0000256" key="11">
    <source>
        <dbReference type="ARBA" id="ARBA00023136"/>
    </source>
</evidence>
<dbReference type="InterPro" id="IPR015422">
    <property type="entry name" value="PyrdxlP-dep_Trfase_small"/>
</dbReference>
<name>A0A7K3LZ42_9ACTN</name>
<dbReference type="FunFam" id="3.40.640.10:FF:000020">
    <property type="entry name" value="sphingosine-1-phosphate lyase 1"/>
    <property type="match status" value="1"/>
</dbReference>
<keyword evidence="16" id="KW-0032">Aminotransferase</keyword>
<dbReference type="InterPro" id="IPR050477">
    <property type="entry name" value="GrpII_AminoAcid_Decarb"/>
</dbReference>
<evidence type="ECO:0000256" key="5">
    <source>
        <dbReference type="ARBA" id="ARBA00022692"/>
    </source>
</evidence>
<keyword evidence="5" id="KW-0812">Transmembrane</keyword>
<evidence type="ECO:0000313" key="17">
    <source>
        <dbReference type="Proteomes" id="UP000460435"/>
    </source>
</evidence>
<evidence type="ECO:0000256" key="10">
    <source>
        <dbReference type="ARBA" id="ARBA00023098"/>
    </source>
</evidence>
<comment type="pathway">
    <text evidence="4">Sphingolipid metabolism.</text>
</comment>
<comment type="cofactor">
    <cofactor evidence="1 14 15">
        <name>pyridoxal 5'-phosphate</name>
        <dbReference type="ChEBI" id="CHEBI:597326"/>
    </cofactor>
</comment>
<comment type="pathway">
    <text evidence="3">Lipid metabolism; sphingolipid metabolism.</text>
</comment>
<dbReference type="Gene3D" id="6.10.140.2150">
    <property type="match status" value="1"/>
</dbReference>
<sequence length="594" mass="64270">MFTAPATWPLAYSSGRRTSTTTSPERTIAYAVATSISSAVVTLGHLPRSHLVPLCRHVPRPERTSPAERAAGGVFGRSQRKTTNRLRWNIEMITSVIDFESRRWHRRCLASHRDHPARPSELGYAAGQRSFSGSPGCREGSAIQDMSVTPGSADQPLSRFPAHGLPAGELRDRLRAKSSGDVDWRSGRIWSLVYSTASEHDDVVHEAYQQFASENLLGPTAFPSLATMEKEVVWMLLDLLGADPGTAGGTMTSGGTESIVLAVKAYRDRARVQRPEITAPEMVVPVTAHPAFLKAADLLGVRAVPVPVDHTYGADPAAFAAAMSRSTILGCASAPCFPYGVVDPVEELADIAARRDVGLHIDATIGGFALPFVRELGYQVPAFDFSVPGVTSIAADMHKYGYGPKGSSTILYRDRGLRRYQFAAYTDWPGGILASPTLLGTRPGGAIAGAWAAIVYEGREGYRRIFSTVMQATQRLRDGIASIPQLNVIGDPPMSVLAVGSDEVDMMTVADRLETRKWRIDRQRDPDSIHLIVNPTHVPVIDEFVDDLRWATHDAPPAGSADNGATLYGVTSRLEAGADVEVAVLDQLESRYDS</sequence>
<evidence type="ECO:0000256" key="1">
    <source>
        <dbReference type="ARBA" id="ARBA00001933"/>
    </source>
</evidence>
<dbReference type="InterPro" id="IPR015421">
    <property type="entry name" value="PyrdxlP-dep_Trfase_major"/>
</dbReference>
<dbReference type="PANTHER" id="PTHR42735:SF6">
    <property type="entry name" value="SPHINGOSINE-1-PHOSPHATE LYASE 1"/>
    <property type="match status" value="1"/>
</dbReference>
<dbReference type="GO" id="GO:0004058">
    <property type="term" value="F:aromatic-L-amino-acid decarboxylase activity"/>
    <property type="evidence" value="ECO:0007669"/>
    <property type="project" value="UniProtKB-ARBA"/>
</dbReference>
<evidence type="ECO:0000256" key="13">
    <source>
        <dbReference type="ARBA" id="ARBA00038302"/>
    </source>
</evidence>
<keyword evidence="16" id="KW-0808">Transferase</keyword>
<comment type="similarity">
    <text evidence="13">Belongs to the group II decarboxylase family. Sphingosine-1-phosphate lyase subfamily.</text>
</comment>
<protein>
    <submittedName>
        <fullName evidence="16">Aminotransferase class V-fold PLP-dependent enzyme</fullName>
    </submittedName>
</protein>
<organism evidence="16 17">
    <name type="scientific">Phytoactinopolyspora mesophila</name>
    <dbReference type="NCBI Taxonomy" id="2650750"/>
    <lineage>
        <taxon>Bacteria</taxon>
        <taxon>Bacillati</taxon>
        <taxon>Actinomycetota</taxon>
        <taxon>Actinomycetes</taxon>
        <taxon>Jiangellales</taxon>
        <taxon>Jiangellaceae</taxon>
        <taxon>Phytoactinopolyspora</taxon>
    </lineage>
</organism>
<keyword evidence="11" id="KW-0472">Membrane</keyword>
<dbReference type="GO" id="GO:0016020">
    <property type="term" value="C:membrane"/>
    <property type="evidence" value="ECO:0007669"/>
    <property type="project" value="GOC"/>
</dbReference>
<evidence type="ECO:0000256" key="3">
    <source>
        <dbReference type="ARBA" id="ARBA00004760"/>
    </source>
</evidence>
<dbReference type="InterPro" id="IPR015424">
    <property type="entry name" value="PyrdxlP-dep_Trfase"/>
</dbReference>
<keyword evidence="8" id="KW-0746">Sphingolipid metabolism</keyword>
<comment type="caution">
    <text evidence="16">The sequence shown here is derived from an EMBL/GenBank/DDBJ whole genome shotgun (WGS) entry which is preliminary data.</text>
</comment>
<evidence type="ECO:0000256" key="2">
    <source>
        <dbReference type="ARBA" id="ARBA00004389"/>
    </source>
</evidence>
<evidence type="ECO:0000313" key="16">
    <source>
        <dbReference type="EMBL" id="NDL55478.1"/>
    </source>
</evidence>
<keyword evidence="7 14" id="KW-0663">Pyridoxal phosphate</keyword>
<evidence type="ECO:0000256" key="15">
    <source>
        <dbReference type="RuleBase" id="RU000382"/>
    </source>
</evidence>
<evidence type="ECO:0000256" key="6">
    <source>
        <dbReference type="ARBA" id="ARBA00022824"/>
    </source>
</evidence>
<keyword evidence="6" id="KW-0256">Endoplasmic reticulum</keyword>
<dbReference type="GO" id="GO:0030170">
    <property type="term" value="F:pyridoxal phosphate binding"/>
    <property type="evidence" value="ECO:0007669"/>
    <property type="project" value="InterPro"/>
</dbReference>